<accession>A0A9D1FP95</accession>
<evidence type="ECO:0000256" key="1">
    <source>
        <dbReference type="SAM" id="Coils"/>
    </source>
</evidence>
<name>A0A9D1FP95_9FIRM</name>
<keyword evidence="1" id="KW-0175">Coiled coil</keyword>
<keyword evidence="2" id="KW-0472">Membrane</keyword>
<proteinExistence type="predicted"/>
<dbReference type="InterPro" id="IPR007060">
    <property type="entry name" value="FtsL/DivIC"/>
</dbReference>
<reference evidence="3" key="2">
    <citation type="journal article" date="2021" name="PeerJ">
        <title>Extensive microbial diversity within the chicken gut microbiome revealed by metagenomics and culture.</title>
        <authorList>
            <person name="Gilroy R."/>
            <person name="Ravi A."/>
            <person name="Getino M."/>
            <person name="Pursley I."/>
            <person name="Horton D.L."/>
            <person name="Alikhan N.F."/>
            <person name="Baker D."/>
            <person name="Gharbi K."/>
            <person name="Hall N."/>
            <person name="Watson M."/>
            <person name="Adriaenssens E.M."/>
            <person name="Foster-Nyarko E."/>
            <person name="Jarju S."/>
            <person name="Secka A."/>
            <person name="Antonio M."/>
            <person name="Oren A."/>
            <person name="Chaudhuri R.R."/>
            <person name="La Ragione R."/>
            <person name="Hildebrand F."/>
            <person name="Pallen M.J."/>
        </authorList>
    </citation>
    <scope>NUCLEOTIDE SEQUENCE</scope>
    <source>
        <strain evidence="3">CHK199-13235</strain>
    </source>
</reference>
<organism evidence="3 4">
    <name type="scientific">Candidatus Merdivicinus excrementipullorum</name>
    <dbReference type="NCBI Taxonomy" id="2840867"/>
    <lineage>
        <taxon>Bacteria</taxon>
        <taxon>Bacillati</taxon>
        <taxon>Bacillota</taxon>
        <taxon>Clostridia</taxon>
        <taxon>Eubacteriales</taxon>
        <taxon>Oscillospiraceae</taxon>
        <taxon>Oscillospiraceae incertae sedis</taxon>
        <taxon>Candidatus Merdivicinus</taxon>
    </lineage>
</organism>
<keyword evidence="2" id="KW-0812">Transmembrane</keyword>
<dbReference type="Pfam" id="PF04977">
    <property type="entry name" value="DivIC"/>
    <property type="match status" value="1"/>
</dbReference>
<evidence type="ECO:0000313" key="3">
    <source>
        <dbReference type="EMBL" id="HIS77187.1"/>
    </source>
</evidence>
<keyword evidence="2" id="KW-1133">Transmembrane helix</keyword>
<dbReference type="Proteomes" id="UP000824002">
    <property type="component" value="Unassembled WGS sequence"/>
</dbReference>
<evidence type="ECO:0000313" key="4">
    <source>
        <dbReference type="Proteomes" id="UP000824002"/>
    </source>
</evidence>
<feature type="coiled-coil region" evidence="1">
    <location>
        <begin position="27"/>
        <end position="61"/>
    </location>
</feature>
<evidence type="ECO:0000256" key="2">
    <source>
        <dbReference type="SAM" id="Phobius"/>
    </source>
</evidence>
<dbReference type="AlphaFoldDB" id="A0A9D1FP95"/>
<protein>
    <submittedName>
        <fullName evidence="3">Septum formation initiator family protein</fullName>
    </submittedName>
</protein>
<comment type="caution">
    <text evidence="3">The sequence shown here is derived from an EMBL/GenBank/DDBJ whole genome shotgun (WGS) entry which is preliminary data.</text>
</comment>
<reference evidence="3" key="1">
    <citation type="submission" date="2020-10" db="EMBL/GenBank/DDBJ databases">
        <authorList>
            <person name="Gilroy R."/>
        </authorList>
    </citation>
    <scope>NUCLEOTIDE SEQUENCE</scope>
    <source>
        <strain evidence="3">CHK199-13235</strain>
    </source>
</reference>
<sequence>MKTKKSKVNRIVTVAIIALIGYVVVSLFILQADISAYRRQLSSLEEQCRQQELDNQELEEIMNRDSDFDYIVKMAREKLGLAFPDEHIFYDVSGNE</sequence>
<gene>
    <name evidence="3" type="ORF">IAB51_10350</name>
</gene>
<feature type="transmembrane region" description="Helical" evidence="2">
    <location>
        <begin position="12"/>
        <end position="30"/>
    </location>
</feature>
<dbReference type="EMBL" id="DVJP01000068">
    <property type="protein sequence ID" value="HIS77187.1"/>
    <property type="molecule type" value="Genomic_DNA"/>
</dbReference>